<dbReference type="OrthoDB" id="115198at2759"/>
<keyword evidence="5" id="KW-0812">Transmembrane</keyword>
<reference evidence="12" key="1">
    <citation type="submission" date="2025-08" db="UniProtKB">
        <authorList>
            <consortium name="RefSeq"/>
        </authorList>
    </citation>
    <scope>IDENTIFICATION</scope>
    <source>
        <tissue evidence="12">Whole organism</tissue>
    </source>
</reference>
<keyword evidence="3 10" id="KW-0328">Glycosyltransferase</keyword>
<dbReference type="Proteomes" id="UP000694843">
    <property type="component" value="Unplaced"/>
</dbReference>
<keyword evidence="11" id="KW-1185">Reference proteome</keyword>
<evidence type="ECO:0000256" key="10">
    <source>
        <dbReference type="RuleBase" id="RU363063"/>
    </source>
</evidence>
<dbReference type="PANTHER" id="PTHR11214">
    <property type="entry name" value="BETA-1,3-N-ACETYLGLUCOSAMINYLTRANSFERASE"/>
    <property type="match status" value="1"/>
</dbReference>
<dbReference type="RefSeq" id="XP_018007223.1">
    <property type="nucleotide sequence ID" value="XM_018151734.2"/>
</dbReference>
<accession>A0A8B7N159</accession>
<sequence>MMYRAWCRGRRPCVVTLLLVLSVNIFYRTLLLLESRGALARNGINLSLPKIGISFRRPLTARVPLRFLVEERSYCSRQPGLLAVAVVPSALDDFKRRQETRLTWGSAQTLGVPLGAVFVMGKHRDRDERDRIRQESRLYRDIVQGDYDDTQGSSKALNGLLWMAMNCATVPFTLHVTDKVLLDVFVLQRFLWEVLEAPEKQDMLFGKLVDHVTQDPVTSYRWSLSDFGHMVPEVTEPPAVTHGRYLEEDAWFGRTQAVAKLLTVSGVVPLVSPSSLYLTGMLARAAGLSLSPSLFNEWWRSDKKANLQEIGAVMGWFNKELDPPRSELWKQIVLHHTNETIDEAIRDVKSKNEQLKRKELLAKSTIKSSKNFITNHIPNHFKVSKMNPDRFKPVMSRQGHIIGHGSEMKRSASEGIL</sequence>
<dbReference type="GeneID" id="108665021"/>
<keyword evidence="9" id="KW-0472">Membrane</keyword>
<evidence type="ECO:0000256" key="1">
    <source>
        <dbReference type="ARBA" id="ARBA00004323"/>
    </source>
</evidence>
<dbReference type="GO" id="GO:0016758">
    <property type="term" value="F:hexosyltransferase activity"/>
    <property type="evidence" value="ECO:0007669"/>
    <property type="project" value="InterPro"/>
</dbReference>
<dbReference type="GO" id="GO:0000139">
    <property type="term" value="C:Golgi membrane"/>
    <property type="evidence" value="ECO:0007669"/>
    <property type="project" value="UniProtKB-SubCell"/>
</dbReference>
<evidence type="ECO:0000256" key="3">
    <source>
        <dbReference type="ARBA" id="ARBA00022676"/>
    </source>
</evidence>
<dbReference type="GO" id="GO:0006493">
    <property type="term" value="P:protein O-linked glycosylation"/>
    <property type="evidence" value="ECO:0007669"/>
    <property type="project" value="TreeGrafter"/>
</dbReference>
<organism evidence="11 12">
    <name type="scientific">Hyalella azteca</name>
    <name type="common">Amphipod</name>
    <dbReference type="NCBI Taxonomy" id="294128"/>
    <lineage>
        <taxon>Eukaryota</taxon>
        <taxon>Metazoa</taxon>
        <taxon>Ecdysozoa</taxon>
        <taxon>Arthropoda</taxon>
        <taxon>Crustacea</taxon>
        <taxon>Multicrustacea</taxon>
        <taxon>Malacostraca</taxon>
        <taxon>Eumalacostraca</taxon>
        <taxon>Peracarida</taxon>
        <taxon>Amphipoda</taxon>
        <taxon>Senticaudata</taxon>
        <taxon>Talitrida</taxon>
        <taxon>Talitroidea</taxon>
        <taxon>Hyalellidae</taxon>
        <taxon>Hyalella</taxon>
    </lineage>
</organism>
<dbReference type="InterPro" id="IPR002659">
    <property type="entry name" value="Glyco_trans_31"/>
</dbReference>
<evidence type="ECO:0000256" key="7">
    <source>
        <dbReference type="ARBA" id="ARBA00022989"/>
    </source>
</evidence>
<comment type="subcellular location">
    <subcellularLocation>
        <location evidence="1 10">Golgi apparatus membrane</location>
        <topology evidence="1 10">Single-pass type II membrane protein</topology>
    </subcellularLocation>
</comment>
<dbReference type="EC" id="2.4.1.-" evidence="10"/>
<keyword evidence="8 10" id="KW-0333">Golgi apparatus</keyword>
<gene>
    <name evidence="12" type="primary">LOC108665021</name>
</gene>
<evidence type="ECO:0000256" key="2">
    <source>
        <dbReference type="ARBA" id="ARBA00008661"/>
    </source>
</evidence>
<proteinExistence type="inferred from homology"/>
<dbReference type="AlphaFoldDB" id="A0A8B7N159"/>
<keyword evidence="7" id="KW-1133">Transmembrane helix</keyword>
<evidence type="ECO:0000313" key="12">
    <source>
        <dbReference type="RefSeq" id="XP_018007223.1"/>
    </source>
</evidence>
<name>A0A8B7N159_HYAAZ</name>
<evidence type="ECO:0000256" key="6">
    <source>
        <dbReference type="ARBA" id="ARBA00022968"/>
    </source>
</evidence>
<keyword evidence="6" id="KW-0735">Signal-anchor</keyword>
<evidence type="ECO:0000256" key="5">
    <source>
        <dbReference type="ARBA" id="ARBA00022692"/>
    </source>
</evidence>
<evidence type="ECO:0000313" key="11">
    <source>
        <dbReference type="Proteomes" id="UP000694843"/>
    </source>
</evidence>
<comment type="similarity">
    <text evidence="2 10">Belongs to the glycosyltransferase 31 family.</text>
</comment>
<evidence type="ECO:0000256" key="9">
    <source>
        <dbReference type="ARBA" id="ARBA00023136"/>
    </source>
</evidence>
<dbReference type="Pfam" id="PF01762">
    <property type="entry name" value="Galactosyl_T"/>
    <property type="match status" value="1"/>
</dbReference>
<protein>
    <recommendedName>
        <fullName evidence="10">Hexosyltransferase</fullName>
        <ecNumber evidence="10">2.4.1.-</ecNumber>
    </recommendedName>
</protein>
<keyword evidence="4" id="KW-0808">Transferase</keyword>
<dbReference type="PANTHER" id="PTHR11214:SF378">
    <property type="entry name" value="BETA-1,3-GALACTOSYLTRANSFERASE 4"/>
    <property type="match status" value="1"/>
</dbReference>
<dbReference type="KEGG" id="hazt:108665021"/>
<evidence type="ECO:0000256" key="4">
    <source>
        <dbReference type="ARBA" id="ARBA00022679"/>
    </source>
</evidence>
<evidence type="ECO:0000256" key="8">
    <source>
        <dbReference type="ARBA" id="ARBA00023034"/>
    </source>
</evidence>